<evidence type="ECO:0000256" key="2">
    <source>
        <dbReference type="ARBA" id="ARBA00023043"/>
    </source>
</evidence>
<dbReference type="OrthoDB" id="188462at2759"/>
<gene>
    <name evidence="4" type="ORF">SPRG_11422</name>
</gene>
<evidence type="ECO:0000256" key="3">
    <source>
        <dbReference type="PROSITE-ProRule" id="PRU00023"/>
    </source>
</evidence>
<dbReference type="PANTHER" id="PTHR24171">
    <property type="entry name" value="ANKYRIN REPEAT DOMAIN-CONTAINING PROTEIN 39-RELATED"/>
    <property type="match status" value="1"/>
</dbReference>
<dbReference type="EMBL" id="KK583253">
    <property type="protein sequence ID" value="KDO23499.1"/>
    <property type="molecule type" value="Genomic_DNA"/>
</dbReference>
<sequence length="119" mass="12290">MTGAAAGHKAIADVLLARGATMDLVDKNGDYALYTAAMNGLLEIVQLLVEHGATVAPTNVGEVLPIKGAYDRGHDNNGEPFLLCACADGRISVVDALLRAGVDGKAADSVRHCLHVLAL</sequence>
<keyword evidence="5" id="KW-1185">Reference proteome</keyword>
<name>A0A067BY80_SAPPC</name>
<dbReference type="SUPFAM" id="SSF48403">
    <property type="entry name" value="Ankyrin repeat"/>
    <property type="match status" value="1"/>
</dbReference>
<accession>A0A067BY80</accession>
<feature type="repeat" description="ANK" evidence="3">
    <location>
        <begin position="28"/>
        <end position="60"/>
    </location>
</feature>
<evidence type="ECO:0000313" key="4">
    <source>
        <dbReference type="EMBL" id="KDO23499.1"/>
    </source>
</evidence>
<evidence type="ECO:0000313" key="5">
    <source>
        <dbReference type="Proteomes" id="UP000030745"/>
    </source>
</evidence>
<dbReference type="Gene3D" id="1.25.40.20">
    <property type="entry name" value="Ankyrin repeat-containing domain"/>
    <property type="match status" value="1"/>
</dbReference>
<dbReference type="VEuPathDB" id="FungiDB:SPRG_11422"/>
<proteinExistence type="predicted"/>
<dbReference type="Proteomes" id="UP000030745">
    <property type="component" value="Unassembled WGS sequence"/>
</dbReference>
<dbReference type="SMART" id="SM00248">
    <property type="entry name" value="ANK"/>
    <property type="match status" value="2"/>
</dbReference>
<dbReference type="KEGG" id="spar:SPRG_11422"/>
<dbReference type="Pfam" id="PF12796">
    <property type="entry name" value="Ank_2"/>
    <property type="match status" value="1"/>
</dbReference>
<dbReference type="RefSeq" id="XP_012205813.1">
    <property type="nucleotide sequence ID" value="XM_012350423.1"/>
</dbReference>
<protein>
    <submittedName>
        <fullName evidence="4">Uncharacterized protein</fullName>
    </submittedName>
</protein>
<organism evidence="4 5">
    <name type="scientific">Saprolegnia parasitica (strain CBS 223.65)</name>
    <dbReference type="NCBI Taxonomy" id="695850"/>
    <lineage>
        <taxon>Eukaryota</taxon>
        <taxon>Sar</taxon>
        <taxon>Stramenopiles</taxon>
        <taxon>Oomycota</taxon>
        <taxon>Saprolegniomycetes</taxon>
        <taxon>Saprolegniales</taxon>
        <taxon>Saprolegniaceae</taxon>
        <taxon>Saprolegnia</taxon>
    </lineage>
</organism>
<dbReference type="GeneID" id="24133458"/>
<reference evidence="4 5" key="1">
    <citation type="journal article" date="2013" name="PLoS Genet.">
        <title>Distinctive expansion of potential virulence genes in the genome of the oomycete fish pathogen Saprolegnia parasitica.</title>
        <authorList>
            <person name="Jiang R.H."/>
            <person name="de Bruijn I."/>
            <person name="Haas B.J."/>
            <person name="Belmonte R."/>
            <person name="Lobach L."/>
            <person name="Christie J."/>
            <person name="van den Ackerveken G."/>
            <person name="Bottin A."/>
            <person name="Bulone V."/>
            <person name="Diaz-Moreno S.M."/>
            <person name="Dumas B."/>
            <person name="Fan L."/>
            <person name="Gaulin E."/>
            <person name="Govers F."/>
            <person name="Grenville-Briggs L.J."/>
            <person name="Horner N.R."/>
            <person name="Levin J.Z."/>
            <person name="Mammella M."/>
            <person name="Meijer H.J."/>
            <person name="Morris P."/>
            <person name="Nusbaum C."/>
            <person name="Oome S."/>
            <person name="Phillips A.J."/>
            <person name="van Rooyen D."/>
            <person name="Rzeszutek E."/>
            <person name="Saraiva M."/>
            <person name="Secombes C.J."/>
            <person name="Seidl M.F."/>
            <person name="Snel B."/>
            <person name="Stassen J.H."/>
            <person name="Sykes S."/>
            <person name="Tripathy S."/>
            <person name="van den Berg H."/>
            <person name="Vega-Arreguin J.C."/>
            <person name="Wawra S."/>
            <person name="Young S.K."/>
            <person name="Zeng Q."/>
            <person name="Dieguez-Uribeondo J."/>
            <person name="Russ C."/>
            <person name="Tyler B.M."/>
            <person name="van West P."/>
        </authorList>
    </citation>
    <scope>NUCLEOTIDE SEQUENCE [LARGE SCALE GENOMIC DNA]</scope>
    <source>
        <strain evidence="4 5">CBS 223.65</strain>
    </source>
</reference>
<keyword evidence="2 3" id="KW-0040">ANK repeat</keyword>
<dbReference type="PROSITE" id="PS50088">
    <property type="entry name" value="ANK_REPEAT"/>
    <property type="match status" value="1"/>
</dbReference>
<evidence type="ECO:0000256" key="1">
    <source>
        <dbReference type="ARBA" id="ARBA00022737"/>
    </source>
</evidence>
<dbReference type="InterPro" id="IPR036770">
    <property type="entry name" value="Ankyrin_rpt-contain_sf"/>
</dbReference>
<dbReference type="PROSITE" id="PS50297">
    <property type="entry name" value="ANK_REP_REGION"/>
    <property type="match status" value="1"/>
</dbReference>
<dbReference type="STRING" id="695850.A0A067BY80"/>
<keyword evidence="1" id="KW-0677">Repeat</keyword>
<dbReference type="InterPro" id="IPR002110">
    <property type="entry name" value="Ankyrin_rpt"/>
</dbReference>
<dbReference type="AlphaFoldDB" id="A0A067BY80"/>